<dbReference type="PANTHER" id="PTHR30136">
    <property type="entry name" value="HELIX-TURN-HELIX TRANSCRIPTIONAL REGULATOR, ICLR FAMILY"/>
    <property type="match status" value="1"/>
</dbReference>
<dbReference type="Proteomes" id="UP000319931">
    <property type="component" value="Unassembled WGS sequence"/>
</dbReference>
<evidence type="ECO:0000259" key="4">
    <source>
        <dbReference type="PROSITE" id="PS51077"/>
    </source>
</evidence>
<dbReference type="GO" id="GO:0003677">
    <property type="term" value="F:DNA binding"/>
    <property type="evidence" value="ECO:0007669"/>
    <property type="project" value="UniProtKB-KW"/>
</dbReference>
<name>A0A502FRY3_9SPHN</name>
<sequence length="276" mass="29923">MSEKGLSTDERRRKYLVPALEKGLDIIEYLADQAVALTQSQLARALDRQPNELFRMLACLEGRGFVCRDPTSGGYSLTLKLFQLARIHSPYERLVATARPFMRALADEVRESCHLTVLQSDAVLVLAQEESPNPFRLSVEVGSTHSPIRTNSGRLLLASLAQPALEGLLGRSDEWAALTPAEQRKKRERIAAIRRDGHAESISERFLGSADMGVLIGSLEAPLTAALTIATLIEADGDARHERLLEPLHRAADAISHATGLTLGLSGEAADVSAAA</sequence>
<feature type="domain" description="HTH iclR-type" evidence="4">
    <location>
        <begin position="17"/>
        <end position="79"/>
    </location>
</feature>
<dbReference type="GO" id="GO:0003700">
    <property type="term" value="F:DNA-binding transcription factor activity"/>
    <property type="evidence" value="ECO:0007669"/>
    <property type="project" value="TreeGrafter"/>
</dbReference>
<dbReference type="PROSITE" id="PS51078">
    <property type="entry name" value="ICLR_ED"/>
    <property type="match status" value="1"/>
</dbReference>
<dbReference type="EMBL" id="RCZC01000004">
    <property type="protein sequence ID" value="TPG52140.1"/>
    <property type="molecule type" value="Genomic_DNA"/>
</dbReference>
<keyword evidence="7" id="KW-1185">Reference proteome</keyword>
<dbReference type="AlphaFoldDB" id="A0A502FRY3"/>
<dbReference type="SUPFAM" id="SSF55781">
    <property type="entry name" value="GAF domain-like"/>
    <property type="match status" value="1"/>
</dbReference>
<dbReference type="InterPro" id="IPR029016">
    <property type="entry name" value="GAF-like_dom_sf"/>
</dbReference>
<protein>
    <submittedName>
        <fullName evidence="6">IclR family transcriptional regulator</fullName>
    </submittedName>
</protein>
<dbReference type="InterPro" id="IPR036390">
    <property type="entry name" value="WH_DNA-bd_sf"/>
</dbReference>
<proteinExistence type="predicted"/>
<organism evidence="6 7">
    <name type="scientific">Sphingomonas glacialis</name>
    <dbReference type="NCBI Taxonomy" id="658225"/>
    <lineage>
        <taxon>Bacteria</taxon>
        <taxon>Pseudomonadati</taxon>
        <taxon>Pseudomonadota</taxon>
        <taxon>Alphaproteobacteria</taxon>
        <taxon>Sphingomonadales</taxon>
        <taxon>Sphingomonadaceae</taxon>
        <taxon>Sphingomonas</taxon>
    </lineage>
</organism>
<reference evidence="6 7" key="1">
    <citation type="journal article" date="2019" name="Environ. Microbiol.">
        <title>Species interactions and distinct microbial communities in high Arctic permafrost affected cryosols are associated with the CH4 and CO2 gas fluxes.</title>
        <authorList>
            <person name="Altshuler I."/>
            <person name="Hamel J."/>
            <person name="Turney S."/>
            <person name="Magnuson E."/>
            <person name="Levesque R."/>
            <person name="Greer C."/>
            <person name="Whyte L.G."/>
        </authorList>
    </citation>
    <scope>NUCLEOTIDE SEQUENCE [LARGE SCALE GENOMIC DNA]</scope>
    <source>
        <strain evidence="6 7">E6.1</strain>
    </source>
</reference>
<keyword evidence="2" id="KW-0238">DNA-binding</keyword>
<evidence type="ECO:0000313" key="7">
    <source>
        <dbReference type="Proteomes" id="UP000319931"/>
    </source>
</evidence>
<evidence type="ECO:0000256" key="2">
    <source>
        <dbReference type="ARBA" id="ARBA00023125"/>
    </source>
</evidence>
<accession>A0A502FRY3</accession>
<dbReference type="Pfam" id="PF01614">
    <property type="entry name" value="IclR_C"/>
    <property type="match status" value="1"/>
</dbReference>
<dbReference type="SMART" id="SM00346">
    <property type="entry name" value="HTH_ICLR"/>
    <property type="match status" value="1"/>
</dbReference>
<keyword evidence="1" id="KW-0805">Transcription regulation</keyword>
<feature type="domain" description="IclR-ED" evidence="5">
    <location>
        <begin position="80"/>
        <end position="261"/>
    </location>
</feature>
<dbReference type="InterPro" id="IPR005471">
    <property type="entry name" value="Tscrpt_reg_IclR_N"/>
</dbReference>
<dbReference type="InterPro" id="IPR014757">
    <property type="entry name" value="Tscrpt_reg_IclR_C"/>
</dbReference>
<dbReference type="OrthoDB" id="6057486at2"/>
<evidence type="ECO:0000259" key="5">
    <source>
        <dbReference type="PROSITE" id="PS51078"/>
    </source>
</evidence>
<dbReference type="Gene3D" id="1.10.10.10">
    <property type="entry name" value="Winged helix-like DNA-binding domain superfamily/Winged helix DNA-binding domain"/>
    <property type="match status" value="1"/>
</dbReference>
<dbReference type="SUPFAM" id="SSF46785">
    <property type="entry name" value="Winged helix' DNA-binding domain"/>
    <property type="match status" value="1"/>
</dbReference>
<dbReference type="Pfam" id="PF09339">
    <property type="entry name" value="HTH_IclR"/>
    <property type="match status" value="1"/>
</dbReference>
<comment type="caution">
    <text evidence="6">The sequence shown here is derived from an EMBL/GenBank/DDBJ whole genome shotgun (WGS) entry which is preliminary data.</text>
</comment>
<dbReference type="InterPro" id="IPR036388">
    <property type="entry name" value="WH-like_DNA-bd_sf"/>
</dbReference>
<evidence type="ECO:0000256" key="1">
    <source>
        <dbReference type="ARBA" id="ARBA00023015"/>
    </source>
</evidence>
<dbReference type="PANTHER" id="PTHR30136:SF7">
    <property type="entry name" value="HTH-TYPE TRANSCRIPTIONAL REGULATOR KDGR-RELATED"/>
    <property type="match status" value="1"/>
</dbReference>
<evidence type="ECO:0000313" key="6">
    <source>
        <dbReference type="EMBL" id="TPG52140.1"/>
    </source>
</evidence>
<keyword evidence="3" id="KW-0804">Transcription</keyword>
<evidence type="ECO:0000256" key="3">
    <source>
        <dbReference type="ARBA" id="ARBA00023163"/>
    </source>
</evidence>
<dbReference type="InterPro" id="IPR050707">
    <property type="entry name" value="HTH_MetabolicPath_Reg"/>
</dbReference>
<dbReference type="RefSeq" id="WP_140851209.1">
    <property type="nucleotide sequence ID" value="NZ_RCZC01000004.1"/>
</dbReference>
<dbReference type="PROSITE" id="PS51077">
    <property type="entry name" value="HTH_ICLR"/>
    <property type="match status" value="1"/>
</dbReference>
<gene>
    <name evidence="6" type="ORF">EAH76_15635</name>
</gene>
<dbReference type="GO" id="GO:0045892">
    <property type="term" value="P:negative regulation of DNA-templated transcription"/>
    <property type="evidence" value="ECO:0007669"/>
    <property type="project" value="TreeGrafter"/>
</dbReference>
<dbReference type="Gene3D" id="3.30.450.40">
    <property type="match status" value="1"/>
</dbReference>